<reference evidence="2 3" key="1">
    <citation type="submission" date="2019-12" db="EMBL/GenBank/DDBJ databases">
        <title>The draft genomic sequence of strain Chitinophaga oryziterrae JCM 16595.</title>
        <authorList>
            <person name="Zhang X."/>
        </authorList>
    </citation>
    <scope>NUCLEOTIDE SEQUENCE [LARGE SCALE GENOMIC DNA]</scope>
    <source>
        <strain evidence="2 3">JCM 16595</strain>
    </source>
</reference>
<dbReference type="AlphaFoldDB" id="A0A6N8JAA7"/>
<sequence length="211" mass="23839">MLNNNRYADLLPEFELDIVRRAPHEKTPIKPLVAGDTLPSFHIHKKNIISRADILKTVNGSLPIAQLLERPLVIAFHSVHWNGYGQRRLEALRDIYADIRVMGGNLLVATAEDKTTFDYTTQELQLPFATIFDQHNHIAKKAGIYSSTDPIWDRVAGIEEDVAIPAIYVITPSLKITYAITDAWFEKGLPERELLSAVYEASQEEAHRIAI</sequence>
<evidence type="ECO:0000313" key="2">
    <source>
        <dbReference type="EMBL" id="MVT41256.1"/>
    </source>
</evidence>
<comment type="caution">
    <text evidence="2">The sequence shown here is derived from an EMBL/GenBank/DDBJ whole genome shotgun (WGS) entry which is preliminary data.</text>
</comment>
<dbReference type="GO" id="GO:0016491">
    <property type="term" value="F:oxidoreductase activity"/>
    <property type="evidence" value="ECO:0007669"/>
    <property type="project" value="InterPro"/>
</dbReference>
<dbReference type="GO" id="GO:0016209">
    <property type="term" value="F:antioxidant activity"/>
    <property type="evidence" value="ECO:0007669"/>
    <property type="project" value="InterPro"/>
</dbReference>
<keyword evidence="3" id="KW-1185">Reference proteome</keyword>
<organism evidence="2 3">
    <name type="scientific">Chitinophaga oryziterrae</name>
    <dbReference type="NCBI Taxonomy" id="1031224"/>
    <lineage>
        <taxon>Bacteria</taxon>
        <taxon>Pseudomonadati</taxon>
        <taxon>Bacteroidota</taxon>
        <taxon>Chitinophagia</taxon>
        <taxon>Chitinophagales</taxon>
        <taxon>Chitinophagaceae</taxon>
        <taxon>Chitinophaga</taxon>
    </lineage>
</organism>
<evidence type="ECO:0000259" key="1">
    <source>
        <dbReference type="Pfam" id="PF00578"/>
    </source>
</evidence>
<dbReference type="OrthoDB" id="645652at2"/>
<dbReference type="Pfam" id="PF00578">
    <property type="entry name" value="AhpC-TSA"/>
    <property type="match status" value="1"/>
</dbReference>
<dbReference type="RefSeq" id="WP_157299864.1">
    <property type="nucleotide sequence ID" value="NZ_BAAAZB010000007.1"/>
</dbReference>
<dbReference type="SUPFAM" id="SSF52833">
    <property type="entry name" value="Thioredoxin-like"/>
    <property type="match status" value="1"/>
</dbReference>
<protein>
    <submittedName>
        <fullName evidence="2">Redoxin domain-containing protein</fullName>
    </submittedName>
</protein>
<dbReference type="EMBL" id="WRXO01000002">
    <property type="protein sequence ID" value="MVT41256.1"/>
    <property type="molecule type" value="Genomic_DNA"/>
</dbReference>
<dbReference type="InterPro" id="IPR036249">
    <property type="entry name" value="Thioredoxin-like_sf"/>
</dbReference>
<dbReference type="InterPro" id="IPR000866">
    <property type="entry name" value="AhpC/TSA"/>
</dbReference>
<evidence type="ECO:0000313" key="3">
    <source>
        <dbReference type="Proteomes" id="UP000468388"/>
    </source>
</evidence>
<accession>A0A6N8JAA7</accession>
<name>A0A6N8JAA7_9BACT</name>
<gene>
    <name evidence="2" type="ORF">GO495_11735</name>
</gene>
<feature type="domain" description="Alkyl hydroperoxide reductase subunit C/ Thiol specific antioxidant" evidence="1">
    <location>
        <begin position="60"/>
        <end position="178"/>
    </location>
</feature>
<dbReference type="Proteomes" id="UP000468388">
    <property type="component" value="Unassembled WGS sequence"/>
</dbReference>
<dbReference type="Gene3D" id="3.40.30.10">
    <property type="entry name" value="Glutaredoxin"/>
    <property type="match status" value="1"/>
</dbReference>
<proteinExistence type="predicted"/>